<evidence type="ECO:0000256" key="16">
    <source>
        <dbReference type="SAM" id="MobiDB-lite"/>
    </source>
</evidence>
<gene>
    <name evidence="19" type="ORF">CP972_31670</name>
</gene>
<dbReference type="PANTHER" id="PTHR24421">
    <property type="entry name" value="NITRATE/NITRITE SENSOR PROTEIN NARX-RELATED"/>
    <property type="match status" value="1"/>
</dbReference>
<dbReference type="GO" id="GO:0016301">
    <property type="term" value="F:kinase activity"/>
    <property type="evidence" value="ECO:0007669"/>
    <property type="project" value="UniProtKB-KW"/>
</dbReference>
<keyword evidence="17" id="KW-0812">Transmembrane</keyword>
<dbReference type="Proteomes" id="UP000326041">
    <property type="component" value="Chromosome"/>
</dbReference>
<evidence type="ECO:0000256" key="14">
    <source>
        <dbReference type="ARBA" id="ARBA00024827"/>
    </source>
</evidence>
<dbReference type="InterPro" id="IPR005467">
    <property type="entry name" value="His_kinase_dom"/>
</dbReference>
<keyword evidence="13" id="KW-0411">Iron-sulfur</keyword>
<evidence type="ECO:0000256" key="3">
    <source>
        <dbReference type="ARBA" id="ARBA00004496"/>
    </source>
</evidence>
<feature type="transmembrane region" description="Helical" evidence="17">
    <location>
        <begin position="20"/>
        <end position="38"/>
    </location>
</feature>
<dbReference type="Pfam" id="PF02518">
    <property type="entry name" value="HATPase_c"/>
    <property type="match status" value="1"/>
</dbReference>
<dbReference type="SMART" id="SM00387">
    <property type="entry name" value="HATPase_c"/>
    <property type="match status" value="1"/>
</dbReference>
<dbReference type="CDD" id="cd16917">
    <property type="entry name" value="HATPase_UhpB-NarQ-NarX-like"/>
    <property type="match status" value="1"/>
</dbReference>
<dbReference type="RefSeq" id="WP_150475603.1">
    <property type="nucleotide sequence ID" value="NZ_CP023697.1"/>
</dbReference>
<dbReference type="InterPro" id="IPR050482">
    <property type="entry name" value="Sensor_HK_TwoCompSys"/>
</dbReference>
<dbReference type="Pfam" id="PF07730">
    <property type="entry name" value="HisKA_3"/>
    <property type="match status" value="1"/>
</dbReference>
<dbReference type="GeneID" id="95539033"/>
<dbReference type="InterPro" id="IPR004358">
    <property type="entry name" value="Sig_transdc_His_kin-like_C"/>
</dbReference>
<keyword evidence="17" id="KW-0472">Membrane</keyword>
<keyword evidence="12" id="KW-0902">Two-component regulatory system</keyword>
<reference evidence="19 20" key="1">
    <citation type="submission" date="2017-09" db="EMBL/GenBank/DDBJ databases">
        <authorList>
            <person name="Lee N."/>
            <person name="Cho B.-K."/>
        </authorList>
    </citation>
    <scope>NUCLEOTIDE SEQUENCE [LARGE SCALE GENOMIC DNA]</scope>
    <source>
        <strain evidence="19 20">ATCC 13879</strain>
    </source>
</reference>
<keyword evidence="10 19" id="KW-0418">Kinase</keyword>
<evidence type="ECO:0000256" key="1">
    <source>
        <dbReference type="ARBA" id="ARBA00000085"/>
    </source>
</evidence>
<dbReference type="EC" id="2.7.13.3" evidence="4"/>
<feature type="transmembrane region" description="Helical" evidence="17">
    <location>
        <begin position="144"/>
        <end position="163"/>
    </location>
</feature>
<keyword evidence="9" id="KW-0479">Metal-binding</keyword>
<evidence type="ECO:0000256" key="15">
    <source>
        <dbReference type="ARBA" id="ARBA00030800"/>
    </source>
</evidence>
<keyword evidence="20" id="KW-1185">Reference proteome</keyword>
<keyword evidence="7" id="KW-0963">Cytoplasm</keyword>
<feature type="region of interest" description="Disordered" evidence="16">
    <location>
        <begin position="418"/>
        <end position="440"/>
    </location>
</feature>
<evidence type="ECO:0000256" key="10">
    <source>
        <dbReference type="ARBA" id="ARBA00022777"/>
    </source>
</evidence>
<evidence type="ECO:0000259" key="18">
    <source>
        <dbReference type="PROSITE" id="PS50109"/>
    </source>
</evidence>
<sequence length="440" mass="46414">MNTTATATATAPAPIPTPRVLAWCLHLLIIGLLALTAGRAAADGRSHAGSIVAAAAVCAAVYAAGPLLPRVRRSRSAAAWWLAAVGAVWLGLLALSPEGVWVAFPLYFLQLHLLPRRAGLTAVTVTATAAIAGFAAHQHSFSPAMAIGPALGAAVAVAVVWGYQTLYRESERRRQLIEELTTTRADLAEAQRTAGMLAERERLAREIHDTLAQGLSSIQLLLRAAERALPGRPDDVARHVDAARQAAVDNLAEARRFVAALTPPALEGTTLADALERLCATTGARHRLTVRFHLTGDPVPLPTAHEVALLRIAQSALANTVRHAHATTAETTLGYLGDHITLDIADDGHGFDLERLPAADPESGGFGLAAMRARMNALDGTLTVESAPGRGTALTARLPLAPTAGTETEIQAEIQAEIQSETRTEIQNETRTETDPEARP</sequence>
<dbReference type="SUPFAM" id="SSF55874">
    <property type="entry name" value="ATPase domain of HSP90 chaperone/DNA topoisomerase II/histidine kinase"/>
    <property type="match status" value="1"/>
</dbReference>
<comment type="subcellular location">
    <subcellularLocation>
        <location evidence="3">Cytoplasm</location>
    </subcellularLocation>
</comment>
<dbReference type="Gene3D" id="1.20.5.1930">
    <property type="match status" value="1"/>
</dbReference>
<name>A0ABX6B648_9ACTN</name>
<evidence type="ECO:0000256" key="2">
    <source>
        <dbReference type="ARBA" id="ARBA00001966"/>
    </source>
</evidence>
<dbReference type="InterPro" id="IPR003594">
    <property type="entry name" value="HATPase_dom"/>
</dbReference>
<evidence type="ECO:0000256" key="17">
    <source>
        <dbReference type="SAM" id="Phobius"/>
    </source>
</evidence>
<evidence type="ECO:0000256" key="4">
    <source>
        <dbReference type="ARBA" id="ARBA00012438"/>
    </source>
</evidence>
<dbReference type="InterPro" id="IPR011712">
    <property type="entry name" value="Sig_transdc_His_kin_sub3_dim/P"/>
</dbReference>
<feature type="compositionally biased region" description="Basic and acidic residues" evidence="16">
    <location>
        <begin position="420"/>
        <end position="440"/>
    </location>
</feature>
<keyword evidence="17" id="KW-1133">Transmembrane helix</keyword>
<evidence type="ECO:0000256" key="12">
    <source>
        <dbReference type="ARBA" id="ARBA00023012"/>
    </source>
</evidence>
<keyword evidence="8" id="KW-0808">Transferase</keyword>
<comment type="function">
    <text evidence="14">Member of the two-component regulatory system NreB/NreC involved in the control of dissimilatory nitrate/nitrite reduction in response to oxygen. NreB functions as a direct oxygen sensor histidine kinase which is autophosphorylated, in the absence of oxygen, probably at the conserved histidine residue, and transfers its phosphate group probably to a conserved aspartate residue of NreC. NreB/NreC activates the expression of the nitrate (narGHJI) and nitrite (nir) reductase operons, as well as the putative nitrate transporter gene narT.</text>
</comment>
<keyword evidence="6" id="KW-0004">4Fe-4S</keyword>
<dbReference type="EMBL" id="CP023697">
    <property type="protein sequence ID" value="QEV09555.1"/>
    <property type="molecule type" value="Genomic_DNA"/>
</dbReference>
<feature type="transmembrane region" description="Helical" evidence="17">
    <location>
        <begin position="50"/>
        <end position="68"/>
    </location>
</feature>
<dbReference type="PRINTS" id="PR00344">
    <property type="entry name" value="BCTRLSENSOR"/>
</dbReference>
<comment type="catalytic activity">
    <reaction evidence="1">
        <text>ATP + protein L-histidine = ADP + protein N-phospho-L-histidine.</text>
        <dbReference type="EC" id="2.7.13.3"/>
    </reaction>
</comment>
<evidence type="ECO:0000256" key="6">
    <source>
        <dbReference type="ARBA" id="ARBA00022485"/>
    </source>
</evidence>
<feature type="domain" description="Histidine kinase" evidence="18">
    <location>
        <begin position="202"/>
        <end position="402"/>
    </location>
</feature>
<dbReference type="PIRSF" id="PIRSF037434">
    <property type="entry name" value="STHK_ChrS"/>
    <property type="match status" value="1"/>
</dbReference>
<dbReference type="PANTHER" id="PTHR24421:SF62">
    <property type="entry name" value="SENSORY TRANSDUCTION HISTIDINE KINASE"/>
    <property type="match status" value="1"/>
</dbReference>
<organism evidence="19 20">
    <name type="scientific">Streptomyces prasinus</name>
    <dbReference type="NCBI Taxonomy" id="67345"/>
    <lineage>
        <taxon>Bacteria</taxon>
        <taxon>Bacillati</taxon>
        <taxon>Actinomycetota</taxon>
        <taxon>Actinomycetes</taxon>
        <taxon>Kitasatosporales</taxon>
        <taxon>Streptomycetaceae</taxon>
        <taxon>Streptomyces</taxon>
    </lineage>
</organism>
<feature type="transmembrane region" description="Helical" evidence="17">
    <location>
        <begin position="120"/>
        <end position="138"/>
    </location>
</feature>
<dbReference type="InterPro" id="IPR036890">
    <property type="entry name" value="HATPase_C_sf"/>
</dbReference>
<evidence type="ECO:0000313" key="19">
    <source>
        <dbReference type="EMBL" id="QEV09555.1"/>
    </source>
</evidence>
<evidence type="ECO:0000256" key="11">
    <source>
        <dbReference type="ARBA" id="ARBA00023004"/>
    </source>
</evidence>
<evidence type="ECO:0000256" key="8">
    <source>
        <dbReference type="ARBA" id="ARBA00022679"/>
    </source>
</evidence>
<evidence type="ECO:0000256" key="5">
    <source>
        <dbReference type="ARBA" id="ARBA00017322"/>
    </source>
</evidence>
<evidence type="ECO:0000313" key="20">
    <source>
        <dbReference type="Proteomes" id="UP000326041"/>
    </source>
</evidence>
<dbReference type="Gene3D" id="3.30.565.10">
    <property type="entry name" value="Histidine kinase-like ATPase, C-terminal domain"/>
    <property type="match status" value="1"/>
</dbReference>
<evidence type="ECO:0000256" key="9">
    <source>
        <dbReference type="ARBA" id="ARBA00022723"/>
    </source>
</evidence>
<feature type="transmembrane region" description="Helical" evidence="17">
    <location>
        <begin position="80"/>
        <end position="108"/>
    </location>
</feature>
<dbReference type="PROSITE" id="PS50109">
    <property type="entry name" value="HIS_KIN"/>
    <property type="match status" value="1"/>
</dbReference>
<proteinExistence type="predicted"/>
<evidence type="ECO:0000256" key="7">
    <source>
        <dbReference type="ARBA" id="ARBA00022490"/>
    </source>
</evidence>
<comment type="cofactor">
    <cofactor evidence="2">
        <name>[4Fe-4S] cluster</name>
        <dbReference type="ChEBI" id="CHEBI:49883"/>
    </cofactor>
</comment>
<accession>A0ABX6B648</accession>
<evidence type="ECO:0000256" key="13">
    <source>
        <dbReference type="ARBA" id="ARBA00023014"/>
    </source>
</evidence>
<dbReference type="InterPro" id="IPR017205">
    <property type="entry name" value="Sig_transdc_His_kinase_ChrS"/>
</dbReference>
<keyword evidence="11" id="KW-0408">Iron</keyword>
<protein>
    <recommendedName>
        <fullName evidence="5">Oxygen sensor histidine kinase NreB</fullName>
        <ecNumber evidence="4">2.7.13.3</ecNumber>
    </recommendedName>
    <alternativeName>
        <fullName evidence="15">Nitrogen regulation protein B</fullName>
    </alternativeName>
</protein>